<comment type="caution">
    <text evidence="1">The sequence shown here is derived from an EMBL/GenBank/DDBJ whole genome shotgun (WGS) entry which is preliminary data.</text>
</comment>
<evidence type="ECO:0000313" key="2">
    <source>
        <dbReference type="Proteomes" id="UP000814140"/>
    </source>
</evidence>
<proteinExistence type="predicted"/>
<gene>
    <name evidence="1" type="ORF">BV25DRAFT_1955408</name>
</gene>
<evidence type="ECO:0000313" key="1">
    <source>
        <dbReference type="EMBL" id="KAI0060618.1"/>
    </source>
</evidence>
<name>A0ACB8SWK2_9AGAM</name>
<keyword evidence="2" id="KW-1185">Reference proteome</keyword>
<dbReference type="EMBL" id="MU277218">
    <property type="protein sequence ID" value="KAI0060618.1"/>
    <property type="molecule type" value="Genomic_DNA"/>
</dbReference>
<dbReference type="Proteomes" id="UP000814140">
    <property type="component" value="Unassembled WGS sequence"/>
</dbReference>
<reference evidence="1" key="2">
    <citation type="journal article" date="2022" name="New Phytol.">
        <title>Evolutionary transition to the ectomycorrhizal habit in the genomes of a hyperdiverse lineage of mushroom-forming fungi.</title>
        <authorList>
            <person name="Looney B."/>
            <person name="Miyauchi S."/>
            <person name="Morin E."/>
            <person name="Drula E."/>
            <person name="Courty P.E."/>
            <person name="Kohler A."/>
            <person name="Kuo A."/>
            <person name="LaButti K."/>
            <person name="Pangilinan J."/>
            <person name="Lipzen A."/>
            <person name="Riley R."/>
            <person name="Andreopoulos W."/>
            <person name="He G."/>
            <person name="Johnson J."/>
            <person name="Nolan M."/>
            <person name="Tritt A."/>
            <person name="Barry K.W."/>
            <person name="Grigoriev I.V."/>
            <person name="Nagy L.G."/>
            <person name="Hibbett D."/>
            <person name="Henrissat B."/>
            <person name="Matheny P.B."/>
            <person name="Labbe J."/>
            <person name="Martin F.M."/>
        </authorList>
    </citation>
    <scope>NUCLEOTIDE SEQUENCE</scope>
    <source>
        <strain evidence="1">HHB10654</strain>
    </source>
</reference>
<sequence>MDRTGDDEAAASAVAPSEAVIDRVSRAGGFLITPLRALEERIITPRPPRSDDQYTPSVYRPLVSARDRITFWLSPFAVEYSLNARLQLSDSAFTRMCAVQISSIDQSTRVNYGAGLLRFTQYCDSVGISEWDRMPASDILLAGFVAAGAGKVASAQQWVSGLRLWHDVNGAPWLGDQALKRALAGVKKLAPSSSHRPPRPPVTLKHMRALLEGLNLLNTRDAAVWAAAAVAFWSICRLGELLIASQQDFRPEKHVTRASPLTYAKARNGVECGTLHIPWTKTTASDGADIVITDLADPTSPLYAIRYHLVVNANVPSDAPLFAFEQDDSWQALTKSVFLQRCNEIWKARGLHTLEGGHSFRIGGTTEWLLRGTPPDVVQKQGRWLSGAFLLYWRKVQTVLPFFISQAFNASEALRLDRIMDDYERSL</sequence>
<reference evidence="1" key="1">
    <citation type="submission" date="2021-03" db="EMBL/GenBank/DDBJ databases">
        <authorList>
            <consortium name="DOE Joint Genome Institute"/>
            <person name="Ahrendt S."/>
            <person name="Looney B.P."/>
            <person name="Miyauchi S."/>
            <person name="Morin E."/>
            <person name="Drula E."/>
            <person name="Courty P.E."/>
            <person name="Chicoki N."/>
            <person name="Fauchery L."/>
            <person name="Kohler A."/>
            <person name="Kuo A."/>
            <person name="Labutti K."/>
            <person name="Pangilinan J."/>
            <person name="Lipzen A."/>
            <person name="Riley R."/>
            <person name="Andreopoulos W."/>
            <person name="He G."/>
            <person name="Johnson J."/>
            <person name="Barry K.W."/>
            <person name="Grigoriev I.V."/>
            <person name="Nagy L."/>
            <person name="Hibbett D."/>
            <person name="Henrissat B."/>
            <person name="Matheny P.B."/>
            <person name="Labbe J."/>
            <person name="Martin F."/>
        </authorList>
    </citation>
    <scope>NUCLEOTIDE SEQUENCE</scope>
    <source>
        <strain evidence="1">HHB10654</strain>
    </source>
</reference>
<organism evidence="1 2">
    <name type="scientific">Artomyces pyxidatus</name>
    <dbReference type="NCBI Taxonomy" id="48021"/>
    <lineage>
        <taxon>Eukaryota</taxon>
        <taxon>Fungi</taxon>
        <taxon>Dikarya</taxon>
        <taxon>Basidiomycota</taxon>
        <taxon>Agaricomycotina</taxon>
        <taxon>Agaricomycetes</taxon>
        <taxon>Russulales</taxon>
        <taxon>Auriscalpiaceae</taxon>
        <taxon>Artomyces</taxon>
    </lineage>
</organism>
<protein>
    <submittedName>
        <fullName evidence="1">Uncharacterized protein</fullName>
    </submittedName>
</protein>
<accession>A0ACB8SWK2</accession>